<dbReference type="RefSeq" id="WP_059266604.1">
    <property type="nucleotide sequence ID" value="NZ_KQ948373.1"/>
</dbReference>
<keyword evidence="2" id="KW-1185">Reference proteome</keyword>
<dbReference type="AlphaFoldDB" id="A0A101PRK7"/>
<evidence type="ECO:0000313" key="2">
    <source>
        <dbReference type="Proteomes" id="UP000053398"/>
    </source>
</evidence>
<protein>
    <submittedName>
        <fullName evidence="1">Uncharacterized protein</fullName>
    </submittedName>
</protein>
<organism evidence="1 2">
    <name type="scientific">Streptomyces corchorusii</name>
    <name type="common">Streptomyces chibaensis</name>
    <dbReference type="NCBI Taxonomy" id="1903"/>
    <lineage>
        <taxon>Bacteria</taxon>
        <taxon>Bacillati</taxon>
        <taxon>Actinomycetota</taxon>
        <taxon>Actinomycetes</taxon>
        <taxon>Kitasatosporales</taxon>
        <taxon>Streptomycetaceae</taxon>
        <taxon>Streptomyces</taxon>
    </lineage>
</organism>
<name>A0A101PRK7_STRCK</name>
<accession>A0A101PRK7</accession>
<gene>
    <name evidence="1" type="ORF">AQJ11_39590</name>
</gene>
<evidence type="ECO:0000313" key="1">
    <source>
        <dbReference type="EMBL" id="KUN16410.1"/>
    </source>
</evidence>
<dbReference type="EMBL" id="LMWP01000056">
    <property type="protein sequence ID" value="KUN16410.1"/>
    <property type="molecule type" value="Genomic_DNA"/>
</dbReference>
<dbReference type="Proteomes" id="UP000053398">
    <property type="component" value="Unassembled WGS sequence"/>
</dbReference>
<proteinExistence type="predicted"/>
<comment type="caution">
    <text evidence="1">The sequence shown here is derived from an EMBL/GenBank/DDBJ whole genome shotgun (WGS) entry which is preliminary data.</text>
</comment>
<sequence>MTADRASHGVEAAGEATLLLSRAMPHAAAREMLSPILSVHPYIPAFEQHDKVICSMATSGDCDKKLVEEVRTKFRDGSVHHWRVCGEWLTSHPSAIAHIETNGFQEPAAS</sequence>
<reference evidence="1 2" key="1">
    <citation type="submission" date="2015-10" db="EMBL/GenBank/DDBJ databases">
        <title>Draft genome sequence of Streptomyces corchorusii DSM 40340, type strain for the species Streptomyces corchorusii.</title>
        <authorList>
            <person name="Ruckert C."/>
            <person name="Winkler A."/>
            <person name="Kalinowski J."/>
            <person name="Kampfer P."/>
            <person name="Glaeser S."/>
        </authorList>
    </citation>
    <scope>NUCLEOTIDE SEQUENCE [LARGE SCALE GENOMIC DNA]</scope>
    <source>
        <strain evidence="1 2">DSM 40340</strain>
    </source>
</reference>